<evidence type="ECO:0000256" key="6">
    <source>
        <dbReference type="ARBA" id="ARBA00058362"/>
    </source>
</evidence>
<dbReference type="GO" id="GO:0003677">
    <property type="term" value="F:DNA binding"/>
    <property type="evidence" value="ECO:0007669"/>
    <property type="project" value="UniProtKB-UniRule"/>
</dbReference>
<dbReference type="InterPro" id="IPR010248">
    <property type="entry name" value="His_ut_repres"/>
</dbReference>
<sequence length="239" mass="27159">MHKMVDNVGPLYQKIKDHILQRIADGDWPAGSRVPSENELVKLFKVSRMTTNRALRELTDEGVLMRVAGVGTFVAEVKAHSHPLEIHNIADEIHGRGHDYSAKVLILEEVRAGAETASWMEINKGESVFHSRIVHFEQGRPIQLEDRFVNPEVAPGYMAQDFSRTTPYEYLMSMAPLLKAEHVVKAVMPDGATRQHLDMDENEPCLLVERRTWSGDRVVTIARLWHPGSRYELSGKFRP</sequence>
<dbReference type="FunFam" id="1.10.10.10:FF:000079">
    <property type="entry name" value="GntR family transcriptional regulator"/>
    <property type="match status" value="1"/>
</dbReference>
<dbReference type="Gene3D" id="1.10.10.10">
    <property type="entry name" value="Winged helix-like DNA-binding domain superfamily/Winged helix DNA-binding domain"/>
    <property type="match status" value="1"/>
</dbReference>
<keyword evidence="12" id="KW-1185">Reference proteome</keyword>
<dbReference type="OrthoDB" id="9808698at2"/>
<dbReference type="AlphaFoldDB" id="A0A501PGF1"/>
<reference evidence="12" key="1">
    <citation type="submission" date="2019-06" db="EMBL/GenBank/DDBJ databases">
        <title>The complete genome of Emcibacter congregatus ZYLT.</title>
        <authorList>
            <person name="Zhao Z."/>
        </authorList>
    </citation>
    <scope>NUCLEOTIDE SEQUENCE [LARGE SCALE GENOMIC DNA]</scope>
    <source>
        <strain evidence="12">MCCC 1A06723</strain>
    </source>
</reference>
<evidence type="ECO:0000256" key="9">
    <source>
        <dbReference type="NCBIfam" id="TIGR02018"/>
    </source>
</evidence>
<dbReference type="PANTHER" id="PTHR44846">
    <property type="entry name" value="MANNOSYL-D-GLYCERATE TRANSPORT/METABOLISM SYSTEM REPRESSOR MNGR-RELATED"/>
    <property type="match status" value="1"/>
</dbReference>
<dbReference type="NCBIfam" id="TIGR02018">
    <property type="entry name" value="his_ut_repres"/>
    <property type="match status" value="1"/>
</dbReference>
<evidence type="ECO:0000313" key="12">
    <source>
        <dbReference type="Proteomes" id="UP000319148"/>
    </source>
</evidence>
<dbReference type="SUPFAM" id="SSF46785">
    <property type="entry name" value="Winged helix' DNA-binding domain"/>
    <property type="match status" value="1"/>
</dbReference>
<feature type="domain" description="HTH gntR-type" evidence="10">
    <location>
        <begin position="9"/>
        <end position="77"/>
    </location>
</feature>
<keyword evidence="3" id="KW-0805">Transcription regulation</keyword>
<dbReference type="GO" id="GO:0045892">
    <property type="term" value="P:negative regulation of DNA-templated transcription"/>
    <property type="evidence" value="ECO:0007669"/>
    <property type="project" value="UniProtKB-UniRule"/>
</dbReference>
<dbReference type="InterPro" id="IPR000524">
    <property type="entry name" value="Tscrpt_reg_HTH_GntR"/>
</dbReference>
<dbReference type="PANTHER" id="PTHR44846:SF16">
    <property type="entry name" value="TRANSCRIPTIONAL REGULATOR PHNF-RELATED"/>
    <property type="match status" value="1"/>
</dbReference>
<organism evidence="11 12">
    <name type="scientific">Emcibacter nanhaiensis</name>
    <dbReference type="NCBI Taxonomy" id="1505037"/>
    <lineage>
        <taxon>Bacteria</taxon>
        <taxon>Pseudomonadati</taxon>
        <taxon>Pseudomonadota</taxon>
        <taxon>Alphaproteobacteria</taxon>
        <taxon>Emcibacterales</taxon>
        <taxon>Emcibacteraceae</taxon>
        <taxon>Emcibacter</taxon>
    </lineage>
</organism>
<dbReference type="PRINTS" id="PR00035">
    <property type="entry name" value="HTHGNTR"/>
</dbReference>
<evidence type="ECO:0000256" key="5">
    <source>
        <dbReference type="ARBA" id="ARBA00023163"/>
    </source>
</evidence>
<evidence type="ECO:0000256" key="8">
    <source>
        <dbReference type="ARBA" id="ARBA00071620"/>
    </source>
</evidence>
<dbReference type="SUPFAM" id="SSF64288">
    <property type="entry name" value="Chorismate lyase-like"/>
    <property type="match status" value="1"/>
</dbReference>
<evidence type="ECO:0000256" key="4">
    <source>
        <dbReference type="ARBA" id="ARBA00023125"/>
    </source>
</evidence>
<comment type="function">
    <text evidence="6">Repressor which binds to the hutP region in the histidine utilization (hut) operon. It blocks the expression of all the hut genes in the absence of inducer.</text>
</comment>
<dbReference type="GO" id="GO:0003700">
    <property type="term" value="F:DNA-binding transcription factor activity"/>
    <property type="evidence" value="ECO:0007669"/>
    <property type="project" value="UniProtKB-UniRule"/>
</dbReference>
<dbReference type="SMART" id="SM00866">
    <property type="entry name" value="UTRA"/>
    <property type="match status" value="1"/>
</dbReference>
<dbReference type="Pfam" id="PF07702">
    <property type="entry name" value="UTRA"/>
    <property type="match status" value="1"/>
</dbReference>
<dbReference type="InterPro" id="IPR028978">
    <property type="entry name" value="Chorismate_lyase_/UTRA_dom_sf"/>
</dbReference>
<dbReference type="InterPro" id="IPR036388">
    <property type="entry name" value="WH-like_DNA-bd_sf"/>
</dbReference>
<accession>A0A501PGF1</accession>
<evidence type="ECO:0000256" key="1">
    <source>
        <dbReference type="ARBA" id="ARBA00022491"/>
    </source>
</evidence>
<dbReference type="EMBL" id="VFIY01000015">
    <property type="protein sequence ID" value="TPD59137.1"/>
    <property type="molecule type" value="Genomic_DNA"/>
</dbReference>
<dbReference type="Gene3D" id="3.40.1410.10">
    <property type="entry name" value="Chorismate lyase-like"/>
    <property type="match status" value="1"/>
</dbReference>
<dbReference type="GO" id="GO:0006547">
    <property type="term" value="P:L-histidine metabolic process"/>
    <property type="evidence" value="ECO:0007669"/>
    <property type="project" value="UniProtKB-UniRule"/>
</dbReference>
<keyword evidence="2" id="KW-0369">Histidine metabolism</keyword>
<protein>
    <recommendedName>
        <fullName evidence="8 9">Histidine utilization repressor</fullName>
    </recommendedName>
</protein>
<evidence type="ECO:0000256" key="3">
    <source>
        <dbReference type="ARBA" id="ARBA00023015"/>
    </source>
</evidence>
<comment type="pathway">
    <text evidence="7">Amino-acid degradation; L-histidine degradation into L-glutamate [regulation].</text>
</comment>
<dbReference type="CDD" id="cd07377">
    <property type="entry name" value="WHTH_GntR"/>
    <property type="match status" value="1"/>
</dbReference>
<keyword evidence="4" id="KW-0238">DNA-binding</keyword>
<evidence type="ECO:0000313" key="11">
    <source>
        <dbReference type="EMBL" id="TPD59137.1"/>
    </source>
</evidence>
<dbReference type="RefSeq" id="WP_139941356.1">
    <property type="nucleotide sequence ID" value="NZ_JBHSYP010000002.1"/>
</dbReference>
<proteinExistence type="predicted"/>
<dbReference type="Proteomes" id="UP000319148">
    <property type="component" value="Unassembled WGS sequence"/>
</dbReference>
<dbReference type="FunFam" id="3.40.1410.10:FF:000004">
    <property type="entry name" value="Histidine utilization repressor"/>
    <property type="match status" value="1"/>
</dbReference>
<keyword evidence="1" id="KW-0678">Repressor</keyword>
<comment type="caution">
    <text evidence="11">The sequence shown here is derived from an EMBL/GenBank/DDBJ whole genome shotgun (WGS) entry which is preliminary data.</text>
</comment>
<evidence type="ECO:0000259" key="10">
    <source>
        <dbReference type="PROSITE" id="PS50949"/>
    </source>
</evidence>
<dbReference type="InterPro" id="IPR011663">
    <property type="entry name" value="UTRA"/>
</dbReference>
<keyword evidence="5" id="KW-0804">Transcription</keyword>
<evidence type="ECO:0000256" key="7">
    <source>
        <dbReference type="ARBA" id="ARBA00060686"/>
    </source>
</evidence>
<dbReference type="Pfam" id="PF00392">
    <property type="entry name" value="GntR"/>
    <property type="match status" value="1"/>
</dbReference>
<dbReference type="InterPro" id="IPR050679">
    <property type="entry name" value="Bact_HTH_transcr_reg"/>
</dbReference>
<gene>
    <name evidence="11" type="primary">hutC</name>
    <name evidence="11" type="ORF">FIV46_12970</name>
</gene>
<dbReference type="SMART" id="SM00345">
    <property type="entry name" value="HTH_GNTR"/>
    <property type="match status" value="1"/>
</dbReference>
<name>A0A501PGF1_9PROT</name>
<evidence type="ECO:0000256" key="2">
    <source>
        <dbReference type="ARBA" id="ARBA00022808"/>
    </source>
</evidence>
<dbReference type="InterPro" id="IPR036390">
    <property type="entry name" value="WH_DNA-bd_sf"/>
</dbReference>
<dbReference type="PROSITE" id="PS50949">
    <property type="entry name" value="HTH_GNTR"/>
    <property type="match status" value="1"/>
</dbReference>